<name>A0A1N7KW27_9GAMM</name>
<dbReference type="InterPro" id="IPR009056">
    <property type="entry name" value="Cyt_c-like_dom"/>
</dbReference>
<dbReference type="GO" id="GO:0020037">
    <property type="term" value="F:heme binding"/>
    <property type="evidence" value="ECO:0007669"/>
    <property type="project" value="InterPro"/>
</dbReference>
<evidence type="ECO:0000259" key="6">
    <source>
        <dbReference type="PROSITE" id="PS51007"/>
    </source>
</evidence>
<reference evidence="8" key="1">
    <citation type="submission" date="2017-01" db="EMBL/GenBank/DDBJ databases">
        <authorList>
            <person name="Varghese N."/>
            <person name="Submissions S."/>
        </authorList>
    </citation>
    <scope>NUCLEOTIDE SEQUENCE [LARGE SCALE GENOMIC DNA]</scope>
    <source>
        <strain evidence="8">DSM 22306</strain>
    </source>
</reference>
<keyword evidence="2 4" id="KW-0479">Metal-binding</keyword>
<evidence type="ECO:0000313" key="8">
    <source>
        <dbReference type="Proteomes" id="UP000185999"/>
    </source>
</evidence>
<evidence type="ECO:0000256" key="3">
    <source>
        <dbReference type="ARBA" id="ARBA00023004"/>
    </source>
</evidence>
<sequence length="137" mass="15223">MIKNNWGIRILVTGFFLTSPVVLAEHFNGHVDVKVGALSESAQKGQLAFNRTCSECHGDNGEGSLKGPPLIHAIYNPGHHSNQSFYSAVRNGVQQHHWPYGDMPAQKGISFSEMSVILKFVREVQQQNGIVRLDHEM</sequence>
<gene>
    <name evidence="7" type="ORF">SAMN05421760_10315</name>
</gene>
<feature type="chain" id="PRO_5009943198" evidence="5">
    <location>
        <begin position="25"/>
        <end position="137"/>
    </location>
</feature>
<dbReference type="PROSITE" id="PS51007">
    <property type="entry name" value="CYTC"/>
    <property type="match status" value="1"/>
</dbReference>
<dbReference type="RefSeq" id="WP_054339622.1">
    <property type="nucleotide sequence ID" value="NZ_FTOE01000003.1"/>
</dbReference>
<dbReference type="InterPro" id="IPR036909">
    <property type="entry name" value="Cyt_c-like_dom_sf"/>
</dbReference>
<evidence type="ECO:0000256" key="1">
    <source>
        <dbReference type="ARBA" id="ARBA00022617"/>
    </source>
</evidence>
<evidence type="ECO:0000256" key="5">
    <source>
        <dbReference type="SAM" id="SignalP"/>
    </source>
</evidence>
<accession>A0A1N7KW27</accession>
<keyword evidence="1 4" id="KW-0349">Heme</keyword>
<keyword evidence="8" id="KW-1185">Reference proteome</keyword>
<dbReference type="AlphaFoldDB" id="A0A1N7KW27"/>
<dbReference type="EMBL" id="FTOE01000003">
    <property type="protein sequence ID" value="SIS65696.1"/>
    <property type="molecule type" value="Genomic_DNA"/>
</dbReference>
<evidence type="ECO:0000313" key="7">
    <source>
        <dbReference type="EMBL" id="SIS65696.1"/>
    </source>
</evidence>
<keyword evidence="5" id="KW-0732">Signal</keyword>
<dbReference type="Gene3D" id="1.10.760.10">
    <property type="entry name" value="Cytochrome c-like domain"/>
    <property type="match status" value="1"/>
</dbReference>
<dbReference type="STRING" id="619304.SAMN05421760_10315"/>
<feature type="domain" description="Cytochrome c" evidence="6">
    <location>
        <begin position="40"/>
        <end position="125"/>
    </location>
</feature>
<dbReference type="SUPFAM" id="SSF46626">
    <property type="entry name" value="Cytochrome c"/>
    <property type="match status" value="1"/>
</dbReference>
<dbReference type="Proteomes" id="UP000185999">
    <property type="component" value="Unassembled WGS sequence"/>
</dbReference>
<proteinExistence type="predicted"/>
<protein>
    <submittedName>
        <fullName evidence="7">Cytochrome C oxidase, cbb3-type, subunit III</fullName>
    </submittedName>
</protein>
<dbReference type="GO" id="GO:0046872">
    <property type="term" value="F:metal ion binding"/>
    <property type="evidence" value="ECO:0007669"/>
    <property type="project" value="UniProtKB-KW"/>
</dbReference>
<dbReference type="Pfam" id="PF00034">
    <property type="entry name" value="Cytochrom_C"/>
    <property type="match status" value="1"/>
</dbReference>
<feature type="signal peptide" evidence="5">
    <location>
        <begin position="1"/>
        <end position="24"/>
    </location>
</feature>
<keyword evidence="3 4" id="KW-0408">Iron</keyword>
<evidence type="ECO:0000256" key="2">
    <source>
        <dbReference type="ARBA" id="ARBA00022723"/>
    </source>
</evidence>
<organism evidence="7 8">
    <name type="scientific">Neptunomonas antarctica</name>
    <dbReference type="NCBI Taxonomy" id="619304"/>
    <lineage>
        <taxon>Bacteria</taxon>
        <taxon>Pseudomonadati</taxon>
        <taxon>Pseudomonadota</taxon>
        <taxon>Gammaproteobacteria</taxon>
        <taxon>Oceanospirillales</taxon>
        <taxon>Oceanospirillaceae</taxon>
        <taxon>Neptunomonas</taxon>
    </lineage>
</organism>
<dbReference type="GO" id="GO:0009055">
    <property type="term" value="F:electron transfer activity"/>
    <property type="evidence" value="ECO:0007669"/>
    <property type="project" value="InterPro"/>
</dbReference>
<evidence type="ECO:0000256" key="4">
    <source>
        <dbReference type="PROSITE-ProRule" id="PRU00433"/>
    </source>
</evidence>